<proteinExistence type="predicted"/>
<comment type="caution">
    <text evidence="1">The sequence shown here is derived from an EMBL/GenBank/DDBJ whole genome shotgun (WGS) entry which is preliminary data.</text>
</comment>
<name>A0A8X6TEQ7_NEPPI</name>
<evidence type="ECO:0000313" key="1">
    <source>
        <dbReference type="EMBL" id="GFT02572.1"/>
    </source>
</evidence>
<sequence>MMEKRKTGSTIVHLSKDLFQVSFTGRKIAKSICNYYFYSTPKITLSNLCTTVNRFILALSLPKDEPLQ</sequence>
<reference evidence="1" key="1">
    <citation type="submission" date="2020-08" db="EMBL/GenBank/DDBJ databases">
        <title>Multicomponent nature underlies the extraordinary mechanical properties of spider dragline silk.</title>
        <authorList>
            <person name="Kono N."/>
            <person name="Nakamura H."/>
            <person name="Mori M."/>
            <person name="Yoshida Y."/>
            <person name="Ohtoshi R."/>
            <person name="Malay A.D."/>
            <person name="Moran D.A.P."/>
            <person name="Tomita M."/>
            <person name="Numata K."/>
            <person name="Arakawa K."/>
        </authorList>
    </citation>
    <scope>NUCLEOTIDE SEQUENCE</scope>
</reference>
<gene>
    <name evidence="1" type="ORF">NPIL_32091</name>
</gene>
<dbReference type="EMBL" id="BMAW01055736">
    <property type="protein sequence ID" value="GFT02572.1"/>
    <property type="molecule type" value="Genomic_DNA"/>
</dbReference>
<accession>A0A8X6TEQ7</accession>
<dbReference type="AlphaFoldDB" id="A0A8X6TEQ7"/>
<organism evidence="1 2">
    <name type="scientific">Nephila pilipes</name>
    <name type="common">Giant wood spider</name>
    <name type="synonym">Nephila maculata</name>
    <dbReference type="NCBI Taxonomy" id="299642"/>
    <lineage>
        <taxon>Eukaryota</taxon>
        <taxon>Metazoa</taxon>
        <taxon>Ecdysozoa</taxon>
        <taxon>Arthropoda</taxon>
        <taxon>Chelicerata</taxon>
        <taxon>Arachnida</taxon>
        <taxon>Araneae</taxon>
        <taxon>Araneomorphae</taxon>
        <taxon>Entelegynae</taxon>
        <taxon>Araneoidea</taxon>
        <taxon>Nephilidae</taxon>
        <taxon>Nephila</taxon>
    </lineage>
</organism>
<dbReference type="Proteomes" id="UP000887013">
    <property type="component" value="Unassembled WGS sequence"/>
</dbReference>
<evidence type="ECO:0000313" key="2">
    <source>
        <dbReference type="Proteomes" id="UP000887013"/>
    </source>
</evidence>
<protein>
    <submittedName>
        <fullName evidence="1">Uncharacterized protein</fullName>
    </submittedName>
</protein>
<keyword evidence="2" id="KW-1185">Reference proteome</keyword>